<evidence type="ECO:0000313" key="2">
    <source>
        <dbReference type="EMBL" id="CAI9947735.1"/>
    </source>
</evidence>
<protein>
    <submittedName>
        <fullName evidence="3">Hypothetical_protein</fullName>
    </submittedName>
</protein>
<dbReference type="EMBL" id="CAXDID020000311">
    <property type="protein sequence ID" value="CAL6075053.1"/>
    <property type="molecule type" value="Genomic_DNA"/>
</dbReference>
<organism evidence="2">
    <name type="scientific">Hexamita inflata</name>
    <dbReference type="NCBI Taxonomy" id="28002"/>
    <lineage>
        <taxon>Eukaryota</taxon>
        <taxon>Metamonada</taxon>
        <taxon>Diplomonadida</taxon>
        <taxon>Hexamitidae</taxon>
        <taxon>Hexamitinae</taxon>
        <taxon>Hexamita</taxon>
    </lineage>
</organism>
<proteinExistence type="predicted"/>
<dbReference type="EMBL" id="CATOUU010000779">
    <property type="protein sequence ID" value="CAI9947735.1"/>
    <property type="molecule type" value="Genomic_DNA"/>
</dbReference>
<gene>
    <name evidence="2" type="ORF">HINF_LOCUS35380</name>
    <name evidence="3" type="ORF">HINF_LOCUS57021</name>
</gene>
<keyword evidence="1" id="KW-1133">Transmembrane helix</keyword>
<keyword evidence="4" id="KW-1185">Reference proteome</keyword>
<accession>A0AA86Q8H3</accession>
<keyword evidence="1" id="KW-0812">Transmembrane</keyword>
<reference evidence="3 4" key="2">
    <citation type="submission" date="2024-07" db="EMBL/GenBank/DDBJ databases">
        <authorList>
            <person name="Akdeniz Z."/>
        </authorList>
    </citation>
    <scope>NUCLEOTIDE SEQUENCE [LARGE SCALE GENOMIC DNA]</scope>
</reference>
<dbReference type="Proteomes" id="UP001642409">
    <property type="component" value="Unassembled WGS sequence"/>
</dbReference>
<keyword evidence="1" id="KW-0472">Membrane</keyword>
<evidence type="ECO:0000256" key="1">
    <source>
        <dbReference type="SAM" id="Phobius"/>
    </source>
</evidence>
<dbReference type="AlphaFoldDB" id="A0AA86Q8H3"/>
<feature type="transmembrane region" description="Helical" evidence="1">
    <location>
        <begin position="132"/>
        <end position="155"/>
    </location>
</feature>
<comment type="caution">
    <text evidence="2">The sequence shown here is derived from an EMBL/GenBank/DDBJ whole genome shotgun (WGS) entry which is preliminary data.</text>
</comment>
<sequence>MISVHLVYSCYTSAHLSVSQSRSELLFTSPLPSMSEPTLTSCSNNILNNISIVFLNDLVLPVAQFTKLSSINKVLLLTESDIVSPSFKQAQFNSRNVSFISVQYLDVYFTVSANVTVVGQILNPNADSNQTVVYSVSTAFSVMVLIIVIVVILYFTMKHKQNQQQNKKITQDKMSAEIVKGGEMIFSTCKIDNNLSLPGTPRRHTLNRVNSQLKLKTKVNKKQKVQKFDKIPPTKLKIQYRAQPKSIEEIEQDKQELENIMSKNAKVAHQLKQYTVHRVDSESIIPLCEVINLSEEQKDEVIQMTSQKELQDFLFAFLSNDQFQSEVDVEEPDTSIIINEEKEKEPEVIKINSPKLNAIYEKIGLAKNSLTITNEDIITL</sequence>
<reference evidence="2" key="1">
    <citation type="submission" date="2023-06" db="EMBL/GenBank/DDBJ databases">
        <authorList>
            <person name="Kurt Z."/>
        </authorList>
    </citation>
    <scope>NUCLEOTIDE SEQUENCE</scope>
</reference>
<evidence type="ECO:0000313" key="4">
    <source>
        <dbReference type="Proteomes" id="UP001642409"/>
    </source>
</evidence>
<name>A0AA86Q8H3_9EUKA</name>
<evidence type="ECO:0000313" key="3">
    <source>
        <dbReference type="EMBL" id="CAL6075053.1"/>
    </source>
</evidence>